<dbReference type="CDD" id="cd00130">
    <property type="entry name" value="PAS"/>
    <property type="match status" value="1"/>
</dbReference>
<dbReference type="SUPFAM" id="SSF55785">
    <property type="entry name" value="PYP-like sensor domain (PAS domain)"/>
    <property type="match status" value="1"/>
</dbReference>
<dbReference type="SMART" id="SM00267">
    <property type="entry name" value="GGDEF"/>
    <property type="match status" value="1"/>
</dbReference>
<sequence length="975" mass="109890">MAKSFNHIYSSQEKLAEYISGNNLDFYPTVFIQIFLGQVPLDQAKQIRAQIISYLPKAVIIGCSTDGQITDGKIVNDSPVLSFTVLEKTEAVSKLIKIDEHHKAHETGRHLAEKLVGLETKAVILFASRLDVNLHEILQGFHAVSPKVPVSGGVSMDVPGRHQSIVLTENEESEKGIAAVALNSSSLIVQSFINEQWKEVGRPLTVTKSKGSVIEKIDHMKPLKVLEHYLGERFVSRLPESGVEFPFLVKRSEGVSTLFPLRINGNGSIEMSKEVKQGDSLTFAFADLESIVDCSLRELNRLRRKPVESLFIFNCAARRQFIKDFTKAEMEMMAEIASTAGFFSHGEILMDGSKAPELYSHSLTFLAISEDDQLLPINRERFQYALTPEGNTRVSLTQLINASSSDIQKLNENIQISEEYYRSLFENNTDFVYSTDLKGRFNSVNPTFLKTFGYSESELIGKLSISFIFEEDVPRIKRHFFRTLSGKEQFYELWIPSKSGEVQLFHIKNIPITIDGKCVGLFGIGRNITEQKKTEEKITQLAYFDAETGLPNRVKFRELSEEFIERAYKKKRRLGILFLDIDRFKLVNDTLGHSAGDRILIQLAERIKSVLPKGAYLGRFGSDKFTILISKNVTDDKIRQVAAMIAEHIQKPILQGNQEFYIKASIGIAVYPDHGTNLSDLLRNADTSLNWAKSNGGDQIVFFTNEMNIHTLEKVKMESYLRKALERKEFSIYYQPIVELSGRKVIGAEALIRWNHPYLGLVSPMDFIPLAEETGLIGSIGNWVLQEACKQAKEWQAKGLPDFYISVNVSANQFQQPSFTNEINQALNVSGLSPEHLCLELTESVMIQHSGHTIDRMEELSALGVKIAIDDFGTGYSSLSYLKHLPLHILKIDKSFVQNIEESSSDYAIVQAVSMMGKGLGMQVIVEGIETSDQLLLLDDLNCDLGQGYFISRPIPPKEMEKWIRDSRVYLLSER</sequence>
<feature type="domain" description="GGDEF" evidence="3">
    <location>
        <begin position="572"/>
        <end position="705"/>
    </location>
</feature>
<dbReference type="CDD" id="cd01948">
    <property type="entry name" value="EAL"/>
    <property type="match status" value="1"/>
</dbReference>
<dbReference type="InterPro" id="IPR013767">
    <property type="entry name" value="PAS_fold"/>
</dbReference>
<accession>A0A5D4MDR1</accession>
<feature type="domain" description="EAL" evidence="2">
    <location>
        <begin position="714"/>
        <end position="968"/>
    </location>
</feature>
<dbReference type="RefSeq" id="WP_148953708.1">
    <property type="nucleotide sequence ID" value="NZ_VTEG01000005.1"/>
</dbReference>
<dbReference type="Pfam" id="PF00990">
    <property type="entry name" value="GGDEF"/>
    <property type="match status" value="1"/>
</dbReference>
<dbReference type="InterPro" id="IPR019494">
    <property type="entry name" value="FIST_C"/>
</dbReference>
<dbReference type="NCBIfam" id="TIGR00254">
    <property type="entry name" value="GGDEF"/>
    <property type="match status" value="1"/>
</dbReference>
<feature type="domain" description="PAS" evidence="1">
    <location>
        <begin position="417"/>
        <end position="487"/>
    </location>
</feature>
<dbReference type="Gene3D" id="3.20.20.450">
    <property type="entry name" value="EAL domain"/>
    <property type="match status" value="1"/>
</dbReference>
<dbReference type="InterPro" id="IPR035965">
    <property type="entry name" value="PAS-like_dom_sf"/>
</dbReference>
<dbReference type="InterPro" id="IPR000160">
    <property type="entry name" value="GGDEF_dom"/>
</dbReference>
<dbReference type="Pfam" id="PF08495">
    <property type="entry name" value="FIST"/>
    <property type="match status" value="1"/>
</dbReference>
<dbReference type="AlphaFoldDB" id="A0A5D4MDR1"/>
<evidence type="ECO:0000313" key="4">
    <source>
        <dbReference type="EMBL" id="TYR99463.1"/>
    </source>
</evidence>
<dbReference type="InterPro" id="IPR043128">
    <property type="entry name" value="Rev_trsase/Diguanyl_cyclase"/>
</dbReference>
<dbReference type="PROSITE" id="PS50112">
    <property type="entry name" value="PAS"/>
    <property type="match status" value="1"/>
</dbReference>
<dbReference type="SUPFAM" id="SSF55073">
    <property type="entry name" value="Nucleotide cyclase"/>
    <property type="match status" value="1"/>
</dbReference>
<evidence type="ECO:0000259" key="3">
    <source>
        <dbReference type="PROSITE" id="PS50887"/>
    </source>
</evidence>
<dbReference type="Gene3D" id="3.30.70.270">
    <property type="match status" value="1"/>
</dbReference>
<dbReference type="PROSITE" id="PS50883">
    <property type="entry name" value="EAL"/>
    <property type="match status" value="1"/>
</dbReference>
<dbReference type="SMART" id="SM00091">
    <property type="entry name" value="PAS"/>
    <property type="match status" value="1"/>
</dbReference>
<dbReference type="PANTHER" id="PTHR44757:SF2">
    <property type="entry name" value="BIOFILM ARCHITECTURE MAINTENANCE PROTEIN MBAA"/>
    <property type="match status" value="1"/>
</dbReference>
<dbReference type="Pfam" id="PF10442">
    <property type="entry name" value="FIST_C"/>
    <property type="match status" value="1"/>
</dbReference>
<evidence type="ECO:0000313" key="5">
    <source>
        <dbReference type="Proteomes" id="UP000325182"/>
    </source>
</evidence>
<dbReference type="GO" id="GO:0006355">
    <property type="term" value="P:regulation of DNA-templated transcription"/>
    <property type="evidence" value="ECO:0007669"/>
    <property type="project" value="InterPro"/>
</dbReference>
<evidence type="ECO:0000259" key="1">
    <source>
        <dbReference type="PROSITE" id="PS50112"/>
    </source>
</evidence>
<dbReference type="InterPro" id="IPR001633">
    <property type="entry name" value="EAL_dom"/>
</dbReference>
<dbReference type="InterPro" id="IPR029787">
    <property type="entry name" value="Nucleotide_cyclase"/>
</dbReference>
<dbReference type="Proteomes" id="UP000325182">
    <property type="component" value="Unassembled WGS sequence"/>
</dbReference>
<dbReference type="PANTHER" id="PTHR44757">
    <property type="entry name" value="DIGUANYLATE CYCLASE DGCP"/>
    <property type="match status" value="1"/>
</dbReference>
<proteinExistence type="predicted"/>
<dbReference type="InterPro" id="IPR035919">
    <property type="entry name" value="EAL_sf"/>
</dbReference>
<dbReference type="SMART" id="SM00897">
    <property type="entry name" value="FIST"/>
    <property type="match status" value="1"/>
</dbReference>
<protein>
    <submittedName>
        <fullName evidence="4">EAL domain-containing protein</fullName>
    </submittedName>
</protein>
<gene>
    <name evidence="4" type="ORF">FZC84_09480</name>
</gene>
<dbReference type="SMART" id="SM01204">
    <property type="entry name" value="FIST_C"/>
    <property type="match status" value="1"/>
</dbReference>
<dbReference type="Pfam" id="PF00989">
    <property type="entry name" value="PAS"/>
    <property type="match status" value="1"/>
</dbReference>
<dbReference type="Gene3D" id="3.30.450.20">
    <property type="entry name" value="PAS domain"/>
    <property type="match status" value="1"/>
</dbReference>
<dbReference type="FunFam" id="3.20.20.450:FF:000001">
    <property type="entry name" value="Cyclic di-GMP phosphodiesterase yahA"/>
    <property type="match status" value="1"/>
</dbReference>
<dbReference type="NCBIfam" id="TIGR00229">
    <property type="entry name" value="sensory_box"/>
    <property type="match status" value="1"/>
</dbReference>
<name>A0A5D4MDR1_9BACI</name>
<dbReference type="EMBL" id="VTEG01000005">
    <property type="protein sequence ID" value="TYR99463.1"/>
    <property type="molecule type" value="Genomic_DNA"/>
</dbReference>
<organism evidence="4 5">
    <name type="scientific">Rossellomorea vietnamensis</name>
    <dbReference type="NCBI Taxonomy" id="218284"/>
    <lineage>
        <taxon>Bacteria</taxon>
        <taxon>Bacillati</taxon>
        <taxon>Bacillota</taxon>
        <taxon>Bacilli</taxon>
        <taxon>Bacillales</taxon>
        <taxon>Bacillaceae</taxon>
        <taxon>Rossellomorea</taxon>
    </lineage>
</organism>
<comment type="caution">
    <text evidence="4">The sequence shown here is derived from an EMBL/GenBank/DDBJ whole genome shotgun (WGS) entry which is preliminary data.</text>
</comment>
<dbReference type="PROSITE" id="PS50887">
    <property type="entry name" value="GGDEF"/>
    <property type="match status" value="1"/>
</dbReference>
<dbReference type="Pfam" id="PF00563">
    <property type="entry name" value="EAL"/>
    <property type="match status" value="1"/>
</dbReference>
<dbReference type="InterPro" id="IPR052155">
    <property type="entry name" value="Biofilm_reg_signaling"/>
</dbReference>
<evidence type="ECO:0000259" key="2">
    <source>
        <dbReference type="PROSITE" id="PS50883"/>
    </source>
</evidence>
<reference evidence="4 5" key="1">
    <citation type="submission" date="2019-08" db="EMBL/GenBank/DDBJ databases">
        <title>Bacillus genomes from the desert of Cuatro Cienegas, Coahuila.</title>
        <authorList>
            <person name="Olmedo-Alvarez G."/>
        </authorList>
    </citation>
    <scope>NUCLEOTIDE SEQUENCE [LARGE SCALE GENOMIC DNA]</scope>
    <source>
        <strain evidence="4 5">CH128b_4D</strain>
    </source>
</reference>
<dbReference type="SMART" id="SM00052">
    <property type="entry name" value="EAL"/>
    <property type="match status" value="1"/>
</dbReference>
<dbReference type="InterPro" id="IPR013702">
    <property type="entry name" value="FIST_domain_N"/>
</dbReference>
<dbReference type="SUPFAM" id="SSF141868">
    <property type="entry name" value="EAL domain-like"/>
    <property type="match status" value="1"/>
</dbReference>
<dbReference type="InterPro" id="IPR000014">
    <property type="entry name" value="PAS"/>
</dbReference>
<dbReference type="CDD" id="cd01949">
    <property type="entry name" value="GGDEF"/>
    <property type="match status" value="1"/>
</dbReference>